<dbReference type="InterPro" id="IPR047926">
    <property type="entry name" value="Ni_dep_LarA"/>
</dbReference>
<feature type="domain" description="LarA-like N-terminal" evidence="1">
    <location>
        <begin position="9"/>
        <end position="207"/>
    </location>
</feature>
<name>A0ABU3NJC3_9CHLR</name>
<evidence type="ECO:0000313" key="3">
    <source>
        <dbReference type="EMBL" id="MDT8896953.1"/>
    </source>
</evidence>
<gene>
    <name evidence="3" type="primary">larA</name>
    <name evidence="3" type="ORF">QYE77_01655</name>
</gene>
<dbReference type="InterPro" id="IPR048068">
    <property type="entry name" value="LarA-like"/>
</dbReference>
<dbReference type="Gene3D" id="3.40.50.11440">
    <property type="match status" value="1"/>
</dbReference>
<dbReference type="RefSeq" id="WP_315623604.1">
    <property type="nucleotide sequence ID" value="NZ_JAUHMF010000001.1"/>
</dbReference>
<dbReference type="PANTHER" id="PTHR33171:SF17">
    <property type="entry name" value="LARA-LIKE N-TERMINAL DOMAIN-CONTAINING PROTEIN"/>
    <property type="match status" value="1"/>
</dbReference>
<reference evidence="3 4" key="1">
    <citation type="submission" date="2023-07" db="EMBL/GenBank/DDBJ databases">
        <title>Novel species of Thermanaerothrix with wide hydrolytic capabilities.</title>
        <authorList>
            <person name="Zayulina K.S."/>
            <person name="Podosokorskaya O.A."/>
            <person name="Elcheninov A.G."/>
        </authorList>
    </citation>
    <scope>NUCLEOTIDE SEQUENCE [LARGE SCALE GENOMIC DNA]</scope>
    <source>
        <strain evidence="3 4">4228-RoL</strain>
    </source>
</reference>
<dbReference type="Proteomes" id="UP001254165">
    <property type="component" value="Unassembled WGS sequence"/>
</dbReference>
<dbReference type="InterPro" id="IPR048520">
    <property type="entry name" value="LarA_C"/>
</dbReference>
<accession>A0ABU3NJC3</accession>
<proteinExistence type="predicted"/>
<dbReference type="InterPro" id="IPR043166">
    <property type="entry name" value="LarA-like_C"/>
</dbReference>
<feature type="domain" description="Lactate racemase C-terminal" evidence="2">
    <location>
        <begin position="273"/>
        <end position="410"/>
    </location>
</feature>
<dbReference type="EMBL" id="JAUHMF010000001">
    <property type="protein sequence ID" value="MDT8896953.1"/>
    <property type="molecule type" value="Genomic_DNA"/>
</dbReference>
<dbReference type="NCBIfam" id="NF033504">
    <property type="entry name" value="Ni_dep_LarA"/>
    <property type="match status" value="1"/>
</dbReference>
<evidence type="ECO:0000259" key="2">
    <source>
        <dbReference type="Pfam" id="PF21113"/>
    </source>
</evidence>
<evidence type="ECO:0000259" key="1">
    <source>
        <dbReference type="Pfam" id="PF09861"/>
    </source>
</evidence>
<evidence type="ECO:0000313" key="4">
    <source>
        <dbReference type="Proteomes" id="UP001254165"/>
    </source>
</evidence>
<dbReference type="InterPro" id="IPR018657">
    <property type="entry name" value="LarA-like_N"/>
</dbReference>
<dbReference type="Pfam" id="PF21113">
    <property type="entry name" value="LarA_C"/>
    <property type="match status" value="1"/>
</dbReference>
<sequence length="427" mass="47052">MTSQWKLPFGKTELTLTLPPGQSVDLILPRSQKPHPAPEQAVIEALSNPIGHPPLESIPRPASVAIAINDPTRPLPLNILLPPLLGHLNRIGINPDQITILIATGTHKPVDATTLKEFIPAEILKNYRIFNHNATDINALVYLGRTSRGTPVYVNRLFYMAELRIVLGNIEPHHFMGYSGGAKTAAIGLAGYETITYNHQMLTYPNTQAGIFGENPMRQDVEEIGRMMGIHLALNTILNEEKQIVHVLAGEPYRVMLTAIPLVQDVYMVNTATDYDLVIASAGGYPKDINLYQAQKALTHSTMFARPGGVIILCAACPEGSGHPEFEAFLDGVSNYQEALAKFERMGFRLGPHKAFQIARQVARNPIILVSQMPQNLVEKCLLLYAPDLPTALNIAYNKIEHSPRVAILPYATHTLPLKDSLRNETP</sequence>
<dbReference type="Pfam" id="PF09861">
    <property type="entry name" value="Lar_N"/>
    <property type="match status" value="1"/>
</dbReference>
<dbReference type="PANTHER" id="PTHR33171">
    <property type="entry name" value="LAR_N DOMAIN-CONTAINING PROTEIN"/>
    <property type="match status" value="1"/>
</dbReference>
<dbReference type="Gene3D" id="3.90.226.30">
    <property type="match status" value="1"/>
</dbReference>
<keyword evidence="4" id="KW-1185">Reference proteome</keyword>
<protein>
    <submittedName>
        <fullName evidence="3">Nickel-dependent lactate racemase</fullName>
    </submittedName>
</protein>
<comment type="caution">
    <text evidence="3">The sequence shown here is derived from an EMBL/GenBank/DDBJ whole genome shotgun (WGS) entry which is preliminary data.</text>
</comment>
<organism evidence="3 4">
    <name type="scientific">Thermanaerothrix solaris</name>
    <dbReference type="NCBI Taxonomy" id="3058434"/>
    <lineage>
        <taxon>Bacteria</taxon>
        <taxon>Bacillati</taxon>
        <taxon>Chloroflexota</taxon>
        <taxon>Anaerolineae</taxon>
        <taxon>Anaerolineales</taxon>
        <taxon>Anaerolineaceae</taxon>
        <taxon>Thermanaerothrix</taxon>
    </lineage>
</organism>